<keyword evidence="3" id="KW-1185">Reference proteome</keyword>
<feature type="region of interest" description="Disordered" evidence="1">
    <location>
        <begin position="163"/>
        <end position="193"/>
    </location>
</feature>
<evidence type="ECO:0000313" key="3">
    <source>
        <dbReference type="Proteomes" id="UP001234989"/>
    </source>
</evidence>
<proteinExistence type="predicted"/>
<gene>
    <name evidence="2" type="ORF">MTR67_032520</name>
</gene>
<accession>A0AAF0U4M2</accession>
<sequence>MEMMELGSSLAFYVRNLKSSTSLLWKRVSSQSLPKISQYFESCFVDVEVGTDCEHWAGSYYEWDLSKGEECDHEWMEAISKEMGRVVGDKLEIFKELQVGMTFKDMKEGIPCPHAIKALTHKKVDPITAIHWWYSKEAYMLTYKNKMQPVRGQEFWKIDPSSAMLPPDVVKQLGRPKMKRNREPDEARKRKGE</sequence>
<dbReference type="Proteomes" id="UP001234989">
    <property type="component" value="Chromosome 7"/>
</dbReference>
<dbReference type="EMBL" id="CP133618">
    <property type="protein sequence ID" value="WMV39135.1"/>
    <property type="molecule type" value="Genomic_DNA"/>
</dbReference>
<organism evidence="2 3">
    <name type="scientific">Solanum verrucosum</name>
    <dbReference type="NCBI Taxonomy" id="315347"/>
    <lineage>
        <taxon>Eukaryota</taxon>
        <taxon>Viridiplantae</taxon>
        <taxon>Streptophyta</taxon>
        <taxon>Embryophyta</taxon>
        <taxon>Tracheophyta</taxon>
        <taxon>Spermatophyta</taxon>
        <taxon>Magnoliopsida</taxon>
        <taxon>eudicotyledons</taxon>
        <taxon>Gunneridae</taxon>
        <taxon>Pentapetalae</taxon>
        <taxon>asterids</taxon>
        <taxon>lamiids</taxon>
        <taxon>Solanales</taxon>
        <taxon>Solanaceae</taxon>
        <taxon>Solanoideae</taxon>
        <taxon>Solaneae</taxon>
        <taxon>Solanum</taxon>
    </lineage>
</organism>
<feature type="compositionally biased region" description="Basic and acidic residues" evidence="1">
    <location>
        <begin position="181"/>
        <end position="193"/>
    </location>
</feature>
<evidence type="ECO:0000313" key="2">
    <source>
        <dbReference type="EMBL" id="WMV39135.1"/>
    </source>
</evidence>
<name>A0AAF0U4M2_SOLVR</name>
<evidence type="ECO:0000256" key="1">
    <source>
        <dbReference type="SAM" id="MobiDB-lite"/>
    </source>
</evidence>
<dbReference type="AlphaFoldDB" id="A0AAF0U4M2"/>
<reference evidence="2" key="1">
    <citation type="submission" date="2023-08" db="EMBL/GenBank/DDBJ databases">
        <title>A de novo genome assembly of Solanum verrucosum Schlechtendal, a Mexican diploid species geographically isolated from the other diploid A-genome species in potato relatives.</title>
        <authorList>
            <person name="Hosaka K."/>
        </authorList>
    </citation>
    <scope>NUCLEOTIDE SEQUENCE</scope>
    <source>
        <tissue evidence="2">Young leaves</tissue>
    </source>
</reference>
<protein>
    <submittedName>
        <fullName evidence="2">Uncharacterized protein</fullName>
    </submittedName>
</protein>